<reference evidence="3" key="1">
    <citation type="journal article" date="2019" name="Int. J. Syst. Evol. Microbiol.">
        <title>The Global Catalogue of Microorganisms (GCM) 10K type strain sequencing project: providing services to taxonomists for standard genome sequencing and annotation.</title>
        <authorList>
            <consortium name="The Broad Institute Genomics Platform"/>
            <consortium name="The Broad Institute Genome Sequencing Center for Infectious Disease"/>
            <person name="Wu L."/>
            <person name="Ma J."/>
        </authorList>
    </citation>
    <scope>NUCLEOTIDE SEQUENCE [LARGE SCALE GENOMIC DNA]</scope>
    <source>
        <strain evidence="3">JCM 17933</strain>
    </source>
</reference>
<evidence type="ECO:0000313" key="3">
    <source>
        <dbReference type="Proteomes" id="UP001500503"/>
    </source>
</evidence>
<dbReference type="EMBL" id="BAABHF010000019">
    <property type="protein sequence ID" value="GAA4494055.1"/>
    <property type="molecule type" value="Genomic_DNA"/>
</dbReference>
<proteinExistence type="predicted"/>
<dbReference type="Proteomes" id="UP001500503">
    <property type="component" value="Unassembled WGS sequence"/>
</dbReference>
<name>A0ABP8PZ73_9ACTN</name>
<evidence type="ECO:0008006" key="4">
    <source>
        <dbReference type="Google" id="ProtNLM"/>
    </source>
</evidence>
<feature type="region of interest" description="Disordered" evidence="1">
    <location>
        <begin position="54"/>
        <end position="102"/>
    </location>
</feature>
<protein>
    <recommendedName>
        <fullName evidence="4">Secreted protein</fullName>
    </recommendedName>
</protein>
<organism evidence="2 3">
    <name type="scientific">Actinoallomurus oryzae</name>
    <dbReference type="NCBI Taxonomy" id="502180"/>
    <lineage>
        <taxon>Bacteria</taxon>
        <taxon>Bacillati</taxon>
        <taxon>Actinomycetota</taxon>
        <taxon>Actinomycetes</taxon>
        <taxon>Streptosporangiales</taxon>
        <taxon>Thermomonosporaceae</taxon>
        <taxon>Actinoallomurus</taxon>
    </lineage>
</organism>
<accession>A0ABP8PZ73</accession>
<evidence type="ECO:0000313" key="2">
    <source>
        <dbReference type="EMBL" id="GAA4494055.1"/>
    </source>
</evidence>
<sequence>MITDPRMDAAHGHRWVLWLFMVVGVVIHSSLCPPNVHAGVLSATTRACVSSAFDAPPPAERNRGETPDTDSVADAGHPCAPAPRPHHHPPCGVINHRGSAQQQRALGPWHAGAVSWYLPAATDTGATARPANGRPGERRSRPSAARSGADLLIDLCSSRT</sequence>
<dbReference type="RefSeq" id="WP_345464131.1">
    <property type="nucleotide sequence ID" value="NZ_BAABHF010000019.1"/>
</dbReference>
<comment type="caution">
    <text evidence="2">The sequence shown here is derived from an EMBL/GenBank/DDBJ whole genome shotgun (WGS) entry which is preliminary data.</text>
</comment>
<keyword evidence="3" id="KW-1185">Reference proteome</keyword>
<gene>
    <name evidence="2" type="ORF">GCM10023191_032560</name>
</gene>
<feature type="region of interest" description="Disordered" evidence="1">
    <location>
        <begin position="123"/>
        <end position="151"/>
    </location>
</feature>
<evidence type="ECO:0000256" key="1">
    <source>
        <dbReference type="SAM" id="MobiDB-lite"/>
    </source>
</evidence>